<feature type="transmembrane region" description="Helical" evidence="1">
    <location>
        <begin position="192"/>
        <end position="215"/>
    </location>
</feature>
<accession>A0A6C0BMD0</accession>
<dbReference type="AlphaFoldDB" id="A0A6C0BMD0"/>
<dbReference type="EMBL" id="MN739199">
    <property type="protein sequence ID" value="QHS93190.1"/>
    <property type="molecule type" value="Genomic_DNA"/>
</dbReference>
<keyword evidence="1" id="KW-0812">Transmembrane</keyword>
<reference evidence="2" key="1">
    <citation type="journal article" date="2020" name="Nature">
        <title>Giant virus diversity and host interactions through global metagenomics.</title>
        <authorList>
            <person name="Schulz F."/>
            <person name="Roux S."/>
            <person name="Paez-Espino D."/>
            <person name="Jungbluth S."/>
            <person name="Walsh D.A."/>
            <person name="Denef V.J."/>
            <person name="McMahon K.D."/>
            <person name="Konstantinidis K.T."/>
            <person name="Eloe-Fadrosh E.A."/>
            <person name="Kyrpides N.C."/>
            <person name="Woyke T."/>
        </authorList>
    </citation>
    <scope>NUCLEOTIDE SEQUENCE</scope>
    <source>
        <strain evidence="2">GVMAG-M-3300017651-5</strain>
    </source>
</reference>
<proteinExistence type="predicted"/>
<keyword evidence="1" id="KW-0472">Membrane</keyword>
<organism evidence="2">
    <name type="scientific">viral metagenome</name>
    <dbReference type="NCBI Taxonomy" id="1070528"/>
    <lineage>
        <taxon>unclassified sequences</taxon>
        <taxon>metagenomes</taxon>
        <taxon>organismal metagenomes</taxon>
    </lineage>
</organism>
<evidence type="ECO:0000256" key="1">
    <source>
        <dbReference type="SAM" id="Phobius"/>
    </source>
</evidence>
<evidence type="ECO:0000313" key="2">
    <source>
        <dbReference type="EMBL" id="QHS93190.1"/>
    </source>
</evidence>
<sequence length="233" mass="25242">MGTSVSVNRSDQVIDSVQEVINQTTAACRSSTTQEQILKIRATGPGSQININELNLAQAALINGTCYQNTINSNNLENRVQEVARQQATTISQALQLPSVQLNENLYALTLNLANRVVNANQQECGNLTQQRQVGEFIAEEGGQFNLGSLNWQQTADSILTCVQNSQAVNNAKNELDQFIDQNSKGQVQNNLTWIVVVIAIIIIIIVIALAYTAVKVGPDVAEASVKALPLLI</sequence>
<name>A0A6C0BMD0_9ZZZZ</name>
<protein>
    <submittedName>
        <fullName evidence="2">Uncharacterized protein</fullName>
    </submittedName>
</protein>
<keyword evidence="1" id="KW-1133">Transmembrane helix</keyword>